<keyword evidence="3" id="KW-1185">Reference proteome</keyword>
<evidence type="ECO:0000313" key="2">
    <source>
        <dbReference type="EMBL" id="SMO61520.1"/>
    </source>
</evidence>
<protein>
    <recommendedName>
        <fullName evidence="4">DUF4492 domain-containing protein</fullName>
    </recommendedName>
</protein>
<dbReference type="AlphaFoldDB" id="A0A521CS97"/>
<reference evidence="2 3" key="1">
    <citation type="submission" date="2017-05" db="EMBL/GenBank/DDBJ databases">
        <authorList>
            <person name="Varghese N."/>
            <person name="Submissions S."/>
        </authorList>
    </citation>
    <scope>NUCLEOTIDE SEQUENCE [LARGE SCALE GENOMIC DNA]</scope>
    <source>
        <strain evidence="2 3">DSM 27040</strain>
    </source>
</reference>
<dbReference type="EMBL" id="FXTB01000003">
    <property type="protein sequence ID" value="SMO61520.1"/>
    <property type="molecule type" value="Genomic_DNA"/>
</dbReference>
<keyword evidence="1" id="KW-0472">Membrane</keyword>
<proteinExistence type="predicted"/>
<evidence type="ECO:0000313" key="3">
    <source>
        <dbReference type="Proteomes" id="UP000319040"/>
    </source>
</evidence>
<dbReference type="Pfam" id="PF14899">
    <property type="entry name" value="DUF4492"/>
    <property type="match status" value="1"/>
</dbReference>
<accession>A0A521CS97</accession>
<dbReference type="RefSeq" id="WP_142533063.1">
    <property type="nucleotide sequence ID" value="NZ_FXTB01000003.1"/>
</dbReference>
<keyword evidence="1" id="KW-0812">Transmembrane</keyword>
<gene>
    <name evidence="2" type="ORF">SAMN06265379_103379</name>
</gene>
<dbReference type="Proteomes" id="UP000319040">
    <property type="component" value="Unassembled WGS sequence"/>
</dbReference>
<sequence length="67" mass="8342">MKKIIDFYMEGFNNLPDWARSIWFIILLKLFIFFFIFKIFFFQNKLKKDFDTDRERADHVIEQITTP</sequence>
<feature type="transmembrane region" description="Helical" evidence="1">
    <location>
        <begin position="22"/>
        <end position="41"/>
    </location>
</feature>
<evidence type="ECO:0000256" key="1">
    <source>
        <dbReference type="SAM" id="Phobius"/>
    </source>
</evidence>
<organism evidence="2 3">
    <name type="scientific">Saccharicrinis carchari</name>
    <dbReference type="NCBI Taxonomy" id="1168039"/>
    <lineage>
        <taxon>Bacteria</taxon>
        <taxon>Pseudomonadati</taxon>
        <taxon>Bacteroidota</taxon>
        <taxon>Bacteroidia</taxon>
        <taxon>Marinilabiliales</taxon>
        <taxon>Marinilabiliaceae</taxon>
        <taxon>Saccharicrinis</taxon>
    </lineage>
</organism>
<evidence type="ECO:0008006" key="4">
    <source>
        <dbReference type="Google" id="ProtNLM"/>
    </source>
</evidence>
<keyword evidence="1" id="KW-1133">Transmembrane helix</keyword>
<dbReference type="InterPro" id="IPR027853">
    <property type="entry name" value="DUF4492"/>
</dbReference>
<name>A0A521CS97_SACCC</name>